<protein>
    <recommendedName>
        <fullName evidence="4">Peptidase inhibitor I78 family protein</fullName>
    </recommendedName>
</protein>
<dbReference type="RefSeq" id="WP_275820833.1">
    <property type="nucleotide sequence ID" value="NZ_JARHUD010000003.1"/>
</dbReference>
<dbReference type="Proteomes" id="UP001215503">
    <property type="component" value="Unassembled WGS sequence"/>
</dbReference>
<feature type="compositionally biased region" description="Basic and acidic residues" evidence="1">
    <location>
        <begin position="32"/>
        <end position="43"/>
    </location>
</feature>
<reference evidence="2 3" key="1">
    <citation type="submission" date="2023-03" db="EMBL/GenBank/DDBJ databases">
        <title>Fodinicurvata sp. CAU 1616 isolated from sea sendiment.</title>
        <authorList>
            <person name="Kim W."/>
        </authorList>
    </citation>
    <scope>NUCLEOTIDE SEQUENCE [LARGE SCALE GENOMIC DNA]</scope>
    <source>
        <strain evidence="2 3">CAU 1616</strain>
    </source>
</reference>
<organism evidence="2 3">
    <name type="scientific">Aquibaculum arenosum</name>
    <dbReference type="NCBI Taxonomy" id="3032591"/>
    <lineage>
        <taxon>Bacteria</taxon>
        <taxon>Pseudomonadati</taxon>
        <taxon>Pseudomonadota</taxon>
        <taxon>Alphaproteobacteria</taxon>
        <taxon>Rhodospirillales</taxon>
        <taxon>Rhodovibrionaceae</taxon>
        <taxon>Aquibaculum</taxon>
    </lineage>
</organism>
<evidence type="ECO:0000256" key="1">
    <source>
        <dbReference type="SAM" id="MobiDB-lite"/>
    </source>
</evidence>
<keyword evidence="3" id="KW-1185">Reference proteome</keyword>
<proteinExistence type="predicted"/>
<evidence type="ECO:0000313" key="3">
    <source>
        <dbReference type="Proteomes" id="UP001215503"/>
    </source>
</evidence>
<comment type="caution">
    <text evidence="2">The sequence shown here is derived from an EMBL/GenBank/DDBJ whole genome shotgun (WGS) entry which is preliminary data.</text>
</comment>
<gene>
    <name evidence="2" type="ORF">P2G67_05470</name>
</gene>
<evidence type="ECO:0000313" key="2">
    <source>
        <dbReference type="EMBL" id="MDF2095419.1"/>
    </source>
</evidence>
<dbReference type="PROSITE" id="PS51257">
    <property type="entry name" value="PROKAR_LIPOPROTEIN"/>
    <property type="match status" value="1"/>
</dbReference>
<evidence type="ECO:0008006" key="4">
    <source>
        <dbReference type="Google" id="ProtNLM"/>
    </source>
</evidence>
<dbReference type="PROSITE" id="PS51318">
    <property type="entry name" value="TAT"/>
    <property type="match status" value="1"/>
</dbReference>
<accession>A0ABT5YKG4</accession>
<sequence length="94" mass="10317">MHSDHNRRRALVGLAAVTLVGGCATQRSAQAEGREKPARRSDVPPDESQPDLSALVGKSLRVVPKGGMMTSDYRDDRLTILLDEDERIERAYVG</sequence>
<dbReference type="Gene3D" id="3.30.10.10">
    <property type="entry name" value="Trypsin Inhibitor V, subunit A"/>
    <property type="match status" value="1"/>
</dbReference>
<name>A0ABT5YKG4_9PROT</name>
<dbReference type="InterPro" id="IPR006311">
    <property type="entry name" value="TAT_signal"/>
</dbReference>
<dbReference type="EMBL" id="JARHUD010000003">
    <property type="protein sequence ID" value="MDF2095419.1"/>
    <property type="molecule type" value="Genomic_DNA"/>
</dbReference>
<feature type="region of interest" description="Disordered" evidence="1">
    <location>
        <begin position="25"/>
        <end position="53"/>
    </location>
</feature>